<proteinExistence type="predicted"/>
<evidence type="ECO:0000313" key="3">
    <source>
        <dbReference type="Proteomes" id="UP000463138"/>
    </source>
</evidence>
<keyword evidence="1" id="KW-1133">Transmembrane helix</keyword>
<evidence type="ECO:0000313" key="2">
    <source>
        <dbReference type="EMBL" id="KAA0693911.1"/>
    </source>
</evidence>
<accession>A0A7V7KUQ6</accession>
<keyword evidence="1" id="KW-0812">Transmembrane</keyword>
<evidence type="ECO:0008006" key="4">
    <source>
        <dbReference type="Google" id="ProtNLM"/>
    </source>
</evidence>
<protein>
    <recommendedName>
        <fullName evidence="4">Transmembrane protein</fullName>
    </recommendedName>
</protein>
<sequence>MAFRPRLGMATFFSLIIIGLFALGNWIMDRPGAEPEPMQWRATYEERLWAPLRDGNLTLADVVAVMGETGELWMISADGEPQLVSRHVIQSDDADWRMQAVISLDEQRMESLKQAQDWKADMADQSVSPAVAAALVGQPVERMSLMPFKPIETQRIIATLGEPDMRMEVSGDDQAWVYGRAGIVVAVTGEEAYSIMFGLRGNR</sequence>
<comment type="caution">
    <text evidence="2">The sequence shown here is derived from an EMBL/GenBank/DDBJ whole genome shotgun (WGS) entry which is preliminary data.</text>
</comment>
<dbReference type="Proteomes" id="UP000463138">
    <property type="component" value="Unassembled WGS sequence"/>
</dbReference>
<dbReference type="AlphaFoldDB" id="A0A7V7KUQ6"/>
<name>A0A7V7KUQ6_9GAMM</name>
<keyword evidence="1" id="KW-0472">Membrane</keyword>
<dbReference type="OrthoDB" id="6850335at2"/>
<dbReference type="RefSeq" id="WP_149332775.1">
    <property type="nucleotide sequence ID" value="NZ_JBHOFR010000008.1"/>
</dbReference>
<organism evidence="2 3">
    <name type="scientific">Halopseudomonas laoshanensis</name>
    <dbReference type="NCBI Taxonomy" id="2268758"/>
    <lineage>
        <taxon>Bacteria</taxon>
        <taxon>Pseudomonadati</taxon>
        <taxon>Pseudomonadota</taxon>
        <taxon>Gammaproteobacteria</taxon>
        <taxon>Pseudomonadales</taxon>
        <taxon>Pseudomonadaceae</taxon>
        <taxon>Halopseudomonas</taxon>
    </lineage>
</organism>
<feature type="transmembrane region" description="Helical" evidence="1">
    <location>
        <begin position="7"/>
        <end position="28"/>
    </location>
</feature>
<reference evidence="2 3" key="1">
    <citation type="submission" date="2018-07" db="EMBL/GenBank/DDBJ databases">
        <title>Pseudomonas laoshanensis sp. nov., isolated from soil.</title>
        <authorList>
            <person name="Sun J."/>
            <person name="Yu L."/>
            <person name="Wang M."/>
            <person name="Zhang C."/>
        </authorList>
    </citation>
    <scope>NUCLEOTIDE SEQUENCE [LARGE SCALE GENOMIC DNA]</scope>
    <source>
        <strain evidence="2 3">Y22</strain>
    </source>
</reference>
<gene>
    <name evidence="2" type="ORF">DT594_11335</name>
</gene>
<keyword evidence="3" id="KW-1185">Reference proteome</keyword>
<dbReference type="EMBL" id="QOVF01000003">
    <property type="protein sequence ID" value="KAA0693911.1"/>
    <property type="molecule type" value="Genomic_DNA"/>
</dbReference>
<evidence type="ECO:0000256" key="1">
    <source>
        <dbReference type="SAM" id="Phobius"/>
    </source>
</evidence>